<evidence type="ECO:0000313" key="2">
    <source>
        <dbReference type="EMBL" id="KAF9963342.1"/>
    </source>
</evidence>
<dbReference type="GO" id="GO:0019005">
    <property type="term" value="C:SCF ubiquitin ligase complex"/>
    <property type="evidence" value="ECO:0007669"/>
    <property type="project" value="TreeGrafter"/>
</dbReference>
<keyword evidence="3" id="KW-1185">Reference proteome</keyword>
<dbReference type="GO" id="GO:0031146">
    <property type="term" value="P:SCF-dependent proteasomal ubiquitin-dependent protein catabolic process"/>
    <property type="evidence" value="ECO:0007669"/>
    <property type="project" value="TreeGrafter"/>
</dbReference>
<dbReference type="OrthoDB" id="550575at2759"/>
<name>A0A9P6J800_MORAP</name>
<dbReference type="EMBL" id="JAAAHY010000477">
    <property type="protein sequence ID" value="KAF9963342.1"/>
    <property type="molecule type" value="Genomic_DNA"/>
</dbReference>
<sequence length="511" mass="56803">MAISNHWCPRIVDALGRMPNLLDLEATWMNTDLLQALIHLQQLERLWIPRLQGSQSEDNPYFEPSFQGSRRIKELNMADTSLMTDASLVSITKTCPYIEVLTVSGNRCLTHEGLIRWCEQLSLQQSSTYGPASSHSIFRTLDGPSTAMTALTTINFANCNRIQSAGFQALFERSHHLQHVNVMSTPIEDDALRVLAKQNANLRSVILNCCARISDHGLQNLLRTSCQLESVSFLYCHRISVQVFFQTLWKCLRLRELQFSLNAGHKTLIENGLPTSAGHQNPGQHEVQEVQDAGLLISPPVLAGASSPRFHEPQLEYTIFGGPDEDDNEPLVLGNEGTGAGNDIMDGSDPYVDAAGACSDSVQEYRQRLISSQMFRQLERLTCLQTLDMRDINLPLDLRSGLARLGRLEQLQVLELTGLNQPLGSAEIDWLIDASGTAEMHAKQPPSFTDHQRAPRTSSPLEGERPGLPALKTLVFKGGYSLSGELLEKLKFARPFLDLHMIQVKDPATVN</sequence>
<comment type="caution">
    <text evidence="2">The sequence shown here is derived from an EMBL/GenBank/DDBJ whole genome shotgun (WGS) entry which is preliminary data.</text>
</comment>
<dbReference type="Pfam" id="PF13516">
    <property type="entry name" value="LRR_6"/>
    <property type="match status" value="2"/>
</dbReference>
<dbReference type="InterPro" id="IPR032675">
    <property type="entry name" value="LRR_dom_sf"/>
</dbReference>
<organism evidence="2 3">
    <name type="scientific">Mortierella alpina</name>
    <name type="common">Oleaginous fungus</name>
    <name type="synonym">Mortierella renispora</name>
    <dbReference type="NCBI Taxonomy" id="64518"/>
    <lineage>
        <taxon>Eukaryota</taxon>
        <taxon>Fungi</taxon>
        <taxon>Fungi incertae sedis</taxon>
        <taxon>Mucoromycota</taxon>
        <taxon>Mortierellomycotina</taxon>
        <taxon>Mortierellomycetes</taxon>
        <taxon>Mortierellales</taxon>
        <taxon>Mortierellaceae</taxon>
        <taxon>Mortierella</taxon>
    </lineage>
</organism>
<evidence type="ECO:0000313" key="3">
    <source>
        <dbReference type="Proteomes" id="UP000738359"/>
    </source>
</evidence>
<dbReference type="InterPro" id="IPR001611">
    <property type="entry name" value="Leu-rich_rpt"/>
</dbReference>
<protein>
    <submittedName>
        <fullName evidence="2">Uncharacterized protein</fullName>
    </submittedName>
</protein>
<reference evidence="2" key="1">
    <citation type="journal article" date="2020" name="Fungal Divers.">
        <title>Resolving the Mortierellaceae phylogeny through synthesis of multi-gene phylogenetics and phylogenomics.</title>
        <authorList>
            <person name="Vandepol N."/>
            <person name="Liber J."/>
            <person name="Desiro A."/>
            <person name="Na H."/>
            <person name="Kennedy M."/>
            <person name="Barry K."/>
            <person name="Grigoriev I.V."/>
            <person name="Miller A.N."/>
            <person name="O'Donnell K."/>
            <person name="Stajich J.E."/>
            <person name="Bonito G."/>
        </authorList>
    </citation>
    <scope>NUCLEOTIDE SEQUENCE</scope>
    <source>
        <strain evidence="2">CK1249</strain>
    </source>
</reference>
<dbReference type="SMART" id="SM00367">
    <property type="entry name" value="LRR_CC"/>
    <property type="match status" value="4"/>
</dbReference>
<dbReference type="InterPro" id="IPR006553">
    <property type="entry name" value="Leu-rich_rpt_Cys-con_subtyp"/>
</dbReference>
<evidence type="ECO:0000256" key="1">
    <source>
        <dbReference type="SAM" id="MobiDB-lite"/>
    </source>
</evidence>
<accession>A0A9P6J800</accession>
<dbReference type="AlphaFoldDB" id="A0A9P6J800"/>
<gene>
    <name evidence="2" type="ORF">BGZ70_007474</name>
</gene>
<dbReference type="SUPFAM" id="SSF52047">
    <property type="entry name" value="RNI-like"/>
    <property type="match status" value="2"/>
</dbReference>
<dbReference type="Gene3D" id="3.80.10.10">
    <property type="entry name" value="Ribonuclease Inhibitor"/>
    <property type="match status" value="1"/>
</dbReference>
<dbReference type="PANTHER" id="PTHR13318">
    <property type="entry name" value="PARTNER OF PAIRED, ISOFORM B-RELATED"/>
    <property type="match status" value="1"/>
</dbReference>
<feature type="region of interest" description="Disordered" evidence="1">
    <location>
        <begin position="441"/>
        <end position="466"/>
    </location>
</feature>
<dbReference type="Proteomes" id="UP000738359">
    <property type="component" value="Unassembled WGS sequence"/>
</dbReference>
<proteinExistence type="predicted"/>